<dbReference type="KEGG" id="nai:NECAME_09209"/>
<name>A0ABR1D880_NECAM</name>
<dbReference type="Proteomes" id="UP001303046">
    <property type="component" value="Unassembled WGS sequence"/>
</dbReference>
<reference evidence="1 2" key="1">
    <citation type="submission" date="2023-08" db="EMBL/GenBank/DDBJ databases">
        <title>A Necator americanus chromosomal reference genome.</title>
        <authorList>
            <person name="Ilik V."/>
            <person name="Petrzelkova K.J."/>
            <person name="Pardy F."/>
            <person name="Fuh T."/>
            <person name="Niatou-Singa F.S."/>
            <person name="Gouil Q."/>
            <person name="Baker L."/>
            <person name="Ritchie M.E."/>
            <person name="Jex A.R."/>
            <person name="Gazzola D."/>
            <person name="Li H."/>
            <person name="Toshio Fujiwara R."/>
            <person name="Zhan B."/>
            <person name="Aroian R.V."/>
            <person name="Pafco B."/>
            <person name="Schwarz E.M."/>
        </authorList>
    </citation>
    <scope>NUCLEOTIDE SEQUENCE [LARGE SCALE GENOMIC DNA]</scope>
    <source>
        <strain evidence="1 2">Aroian</strain>
        <tissue evidence="1">Whole animal</tissue>
    </source>
</reference>
<gene>
    <name evidence="1" type="primary">Necator_chrIV.g13447</name>
    <name evidence="1" type="ORF">RB195_000156</name>
</gene>
<evidence type="ECO:0000313" key="2">
    <source>
        <dbReference type="Proteomes" id="UP001303046"/>
    </source>
</evidence>
<evidence type="ECO:0000313" key="1">
    <source>
        <dbReference type="EMBL" id="KAK6746713.1"/>
    </source>
</evidence>
<proteinExistence type="predicted"/>
<organism evidence="1 2">
    <name type="scientific">Necator americanus</name>
    <name type="common">Human hookworm</name>
    <dbReference type="NCBI Taxonomy" id="51031"/>
    <lineage>
        <taxon>Eukaryota</taxon>
        <taxon>Metazoa</taxon>
        <taxon>Ecdysozoa</taxon>
        <taxon>Nematoda</taxon>
        <taxon>Chromadorea</taxon>
        <taxon>Rhabditida</taxon>
        <taxon>Rhabditina</taxon>
        <taxon>Rhabditomorpha</taxon>
        <taxon>Strongyloidea</taxon>
        <taxon>Ancylostomatidae</taxon>
        <taxon>Bunostominae</taxon>
        <taxon>Necator</taxon>
    </lineage>
</organism>
<keyword evidence="2" id="KW-1185">Reference proteome</keyword>
<dbReference type="EMBL" id="JAVFWL010000004">
    <property type="protein sequence ID" value="KAK6746713.1"/>
    <property type="molecule type" value="Genomic_DNA"/>
</dbReference>
<protein>
    <submittedName>
        <fullName evidence="1">Uncharacterized protein</fullName>
    </submittedName>
</protein>
<accession>A0ABR1D880</accession>
<sequence>MEQLKEIVYDRVHNQKWFTARGLKTLAGATGWGEEALARLIACILFLILVTSKNWIVCNSILVGVSLLLMYVFPDERPPAENMRVYWISAFVVTAFDRMLEAFPLYYVGKLCALLFLLVEPSCLNERLKTLLKLTTTSLSENLKEQKKPLREVKRAEKEKDVDKGNELASAIGKFAGSLLTAIGSTRSSNPTPPTAPTVAPRKSPSPSRPKSEGSLQGAVKTATPRSKTLSGERSAPVPTPYDAKPISTTARPTLASGQSVARAPTATGPPVGVGERRSIASTYVNLPKPAGRSRASLRLDPTPQRGIGSKTSDPKKPKNAPIHAKVPK</sequence>
<dbReference type="CTD" id="25349238"/>
<comment type="caution">
    <text evidence="1">The sequence shown here is derived from an EMBL/GenBank/DDBJ whole genome shotgun (WGS) entry which is preliminary data.</text>
</comment>